<evidence type="ECO:0000256" key="1">
    <source>
        <dbReference type="SAM" id="MobiDB-lite"/>
    </source>
</evidence>
<dbReference type="Proteomes" id="UP000772434">
    <property type="component" value="Unassembled WGS sequence"/>
</dbReference>
<feature type="region of interest" description="Disordered" evidence="1">
    <location>
        <begin position="136"/>
        <end position="155"/>
    </location>
</feature>
<sequence length="295" mass="32737">MGPELGIQGIFRIRPALISANSNPAAIRPIFCHRTSPKADGANHGANLWCPEFTASQSYGMLMRNPSPAHANESRVASARMRKFMDYILQLLWRYDAPSLLAESVHALGPRHLKGKEIRNLEGEGSGWKSCKALVQGDKSDQDNTRPSQHRAESGFIKEIAGPHGGKAASSTSEKKVIFVRLIIIHPALFELPMERGIQIYGGQFSQFSNNKIQITVPYAWSVTPKIKLSLKPWSMLTIQVVCVIQPMYFVLITYWGNLAALSESWVFHRIFSLATIYGTFSLAVTTGYGPHIRG</sequence>
<dbReference type="AlphaFoldDB" id="A0A9P5Q3L8"/>
<evidence type="ECO:0000313" key="4">
    <source>
        <dbReference type="Proteomes" id="UP000772434"/>
    </source>
</evidence>
<comment type="caution">
    <text evidence="3">The sequence shown here is derived from an EMBL/GenBank/DDBJ whole genome shotgun (WGS) entry which is preliminary data.</text>
</comment>
<dbReference type="EMBL" id="JADNRY010000015">
    <property type="protein sequence ID" value="KAF9074083.1"/>
    <property type="molecule type" value="Genomic_DNA"/>
</dbReference>
<protein>
    <submittedName>
        <fullName evidence="3">Uncharacterized protein</fullName>
    </submittedName>
</protein>
<proteinExistence type="predicted"/>
<feature type="transmembrane region" description="Helical" evidence="2">
    <location>
        <begin position="234"/>
        <end position="256"/>
    </location>
</feature>
<keyword evidence="2" id="KW-0812">Transmembrane</keyword>
<accession>A0A9P5Q3L8</accession>
<gene>
    <name evidence="3" type="ORF">BDP27DRAFT_1359940</name>
</gene>
<evidence type="ECO:0000256" key="2">
    <source>
        <dbReference type="SAM" id="Phobius"/>
    </source>
</evidence>
<keyword evidence="4" id="KW-1185">Reference proteome</keyword>
<keyword evidence="2" id="KW-0472">Membrane</keyword>
<organism evidence="3 4">
    <name type="scientific">Rhodocollybia butyracea</name>
    <dbReference type="NCBI Taxonomy" id="206335"/>
    <lineage>
        <taxon>Eukaryota</taxon>
        <taxon>Fungi</taxon>
        <taxon>Dikarya</taxon>
        <taxon>Basidiomycota</taxon>
        <taxon>Agaricomycotina</taxon>
        <taxon>Agaricomycetes</taxon>
        <taxon>Agaricomycetidae</taxon>
        <taxon>Agaricales</taxon>
        <taxon>Marasmiineae</taxon>
        <taxon>Omphalotaceae</taxon>
        <taxon>Rhodocollybia</taxon>
    </lineage>
</organism>
<reference evidence="3" key="1">
    <citation type="submission" date="2020-11" db="EMBL/GenBank/DDBJ databases">
        <authorList>
            <consortium name="DOE Joint Genome Institute"/>
            <person name="Ahrendt S."/>
            <person name="Riley R."/>
            <person name="Andreopoulos W."/>
            <person name="Labutti K."/>
            <person name="Pangilinan J."/>
            <person name="Ruiz-Duenas F.J."/>
            <person name="Barrasa J.M."/>
            <person name="Sanchez-Garcia M."/>
            <person name="Camarero S."/>
            <person name="Miyauchi S."/>
            <person name="Serrano A."/>
            <person name="Linde D."/>
            <person name="Babiker R."/>
            <person name="Drula E."/>
            <person name="Ayuso-Fernandez I."/>
            <person name="Pacheco R."/>
            <person name="Padilla G."/>
            <person name="Ferreira P."/>
            <person name="Barriuso J."/>
            <person name="Kellner H."/>
            <person name="Castanera R."/>
            <person name="Alfaro M."/>
            <person name="Ramirez L."/>
            <person name="Pisabarro A.G."/>
            <person name="Kuo A."/>
            <person name="Tritt A."/>
            <person name="Lipzen A."/>
            <person name="He G."/>
            <person name="Yan M."/>
            <person name="Ng V."/>
            <person name="Cullen D."/>
            <person name="Martin F."/>
            <person name="Rosso M.-N."/>
            <person name="Henrissat B."/>
            <person name="Hibbett D."/>
            <person name="Martinez A.T."/>
            <person name="Grigoriev I.V."/>
        </authorList>
    </citation>
    <scope>NUCLEOTIDE SEQUENCE</scope>
    <source>
        <strain evidence="3">AH 40177</strain>
    </source>
</reference>
<keyword evidence="2" id="KW-1133">Transmembrane helix</keyword>
<name>A0A9P5Q3L8_9AGAR</name>
<feature type="transmembrane region" description="Helical" evidence="2">
    <location>
        <begin position="268"/>
        <end position="289"/>
    </location>
</feature>
<evidence type="ECO:0000313" key="3">
    <source>
        <dbReference type="EMBL" id="KAF9074083.1"/>
    </source>
</evidence>